<accession>A0A2R2MP34</accession>
<keyword evidence="8 9" id="KW-0482">Metalloprotease</keyword>
<keyword evidence="6 9" id="KW-0378">Hydrolase</keyword>
<dbReference type="GeneID" id="106165041"/>
<gene>
    <name evidence="12" type="primary">LOC106165041</name>
</gene>
<evidence type="ECO:0000256" key="6">
    <source>
        <dbReference type="ARBA" id="ARBA00022801"/>
    </source>
</evidence>
<dbReference type="InterPro" id="IPR001567">
    <property type="entry name" value="Pept_M3A_M3B_dom"/>
</dbReference>
<dbReference type="InterPro" id="IPR024077">
    <property type="entry name" value="Neurolysin/TOP_dom2"/>
</dbReference>
<dbReference type="Gene3D" id="1.20.1050.40">
    <property type="entry name" value="Endopeptidase. Chain P, domain 1"/>
    <property type="match status" value="1"/>
</dbReference>
<keyword evidence="4 9" id="KW-0645">Protease</keyword>
<keyword evidence="11" id="KW-1185">Reference proteome</keyword>
<dbReference type="SUPFAM" id="SSF55486">
    <property type="entry name" value="Metalloproteases ('zincins'), catalytic domain"/>
    <property type="match status" value="1"/>
</dbReference>
<keyword evidence="7 9" id="KW-0862">Zinc</keyword>
<evidence type="ECO:0000259" key="10">
    <source>
        <dbReference type="Pfam" id="PF01432"/>
    </source>
</evidence>
<dbReference type="Gene3D" id="1.10.1370.10">
    <property type="entry name" value="Neurolysin, domain 3"/>
    <property type="match status" value="1"/>
</dbReference>
<dbReference type="FunFam" id="3.40.390.10:FF:000006">
    <property type="entry name" value="Thimet oligopeptidase 1"/>
    <property type="match status" value="1"/>
</dbReference>
<dbReference type="PANTHER" id="PTHR11804">
    <property type="entry name" value="PROTEASE M3 THIMET OLIGOPEPTIDASE-RELATED"/>
    <property type="match status" value="1"/>
</dbReference>
<evidence type="ECO:0000256" key="5">
    <source>
        <dbReference type="ARBA" id="ARBA00022723"/>
    </source>
</evidence>
<feature type="domain" description="Peptidase M3A/M3B catalytic" evidence="10">
    <location>
        <begin position="260"/>
        <end position="708"/>
    </location>
</feature>
<dbReference type="PANTHER" id="PTHR11804:SF84">
    <property type="entry name" value="SACCHAROLYSIN"/>
    <property type="match status" value="1"/>
</dbReference>
<dbReference type="Gene3D" id="3.40.390.10">
    <property type="entry name" value="Collagenase (Catalytic Domain)"/>
    <property type="match status" value="1"/>
</dbReference>
<dbReference type="InterPro" id="IPR045090">
    <property type="entry name" value="Pept_M3A_M3B"/>
</dbReference>
<organism evidence="11 12">
    <name type="scientific">Lingula anatina</name>
    <name type="common">Brachiopod</name>
    <name type="synonym">Lingula unguis</name>
    <dbReference type="NCBI Taxonomy" id="7574"/>
    <lineage>
        <taxon>Eukaryota</taxon>
        <taxon>Metazoa</taxon>
        <taxon>Spiralia</taxon>
        <taxon>Lophotrochozoa</taxon>
        <taxon>Brachiopoda</taxon>
        <taxon>Linguliformea</taxon>
        <taxon>Lingulata</taxon>
        <taxon>Lingulida</taxon>
        <taxon>Linguloidea</taxon>
        <taxon>Lingulidae</taxon>
        <taxon>Lingula</taxon>
    </lineage>
</organism>
<keyword evidence="3" id="KW-0963">Cytoplasm</keyword>
<dbReference type="OrthoDB" id="534666at2759"/>
<name>A0A2R2MP34_LINAN</name>
<dbReference type="GO" id="GO:0006518">
    <property type="term" value="P:peptide metabolic process"/>
    <property type="evidence" value="ECO:0007669"/>
    <property type="project" value="TreeGrafter"/>
</dbReference>
<comment type="similarity">
    <text evidence="2 9">Belongs to the peptidase M3 family.</text>
</comment>
<evidence type="ECO:0000256" key="2">
    <source>
        <dbReference type="ARBA" id="ARBA00006040"/>
    </source>
</evidence>
<dbReference type="CDD" id="cd06455">
    <property type="entry name" value="M3A_TOP"/>
    <property type="match status" value="1"/>
</dbReference>
<dbReference type="InterPro" id="IPR024079">
    <property type="entry name" value="MetalloPept_cat_dom_sf"/>
</dbReference>
<dbReference type="GO" id="GO:0046872">
    <property type="term" value="F:metal ion binding"/>
    <property type="evidence" value="ECO:0007669"/>
    <property type="project" value="UniProtKB-UniRule"/>
</dbReference>
<evidence type="ECO:0000256" key="3">
    <source>
        <dbReference type="ARBA" id="ARBA00022490"/>
    </source>
</evidence>
<comment type="cofactor">
    <cofactor evidence="9">
        <name>Zn(2+)</name>
        <dbReference type="ChEBI" id="CHEBI:29105"/>
    </cofactor>
    <text evidence="9">Binds 1 zinc ion.</text>
</comment>
<evidence type="ECO:0000313" key="11">
    <source>
        <dbReference type="Proteomes" id="UP000085678"/>
    </source>
</evidence>
<evidence type="ECO:0000256" key="9">
    <source>
        <dbReference type="RuleBase" id="RU003435"/>
    </source>
</evidence>
<evidence type="ECO:0000256" key="1">
    <source>
        <dbReference type="ARBA" id="ARBA00004496"/>
    </source>
</evidence>
<dbReference type="GO" id="GO:0004222">
    <property type="term" value="F:metalloendopeptidase activity"/>
    <property type="evidence" value="ECO:0007669"/>
    <property type="project" value="InterPro"/>
</dbReference>
<comment type="subcellular location">
    <subcellularLocation>
        <location evidence="1">Cytoplasm</location>
    </subcellularLocation>
</comment>
<dbReference type="GO" id="GO:0005758">
    <property type="term" value="C:mitochondrial intermembrane space"/>
    <property type="evidence" value="ECO:0007669"/>
    <property type="project" value="TreeGrafter"/>
</dbReference>
<dbReference type="AlphaFoldDB" id="A0A2R2MP34"/>
<evidence type="ECO:0000256" key="4">
    <source>
        <dbReference type="ARBA" id="ARBA00022670"/>
    </source>
</evidence>
<dbReference type="GO" id="GO:0006508">
    <property type="term" value="P:proteolysis"/>
    <property type="evidence" value="ECO:0007669"/>
    <property type="project" value="UniProtKB-KW"/>
</dbReference>
<evidence type="ECO:0000256" key="8">
    <source>
        <dbReference type="ARBA" id="ARBA00023049"/>
    </source>
</evidence>
<proteinExistence type="inferred from homology"/>
<dbReference type="RefSeq" id="XP_023931991.1">
    <property type="nucleotide sequence ID" value="XM_024076223.1"/>
</dbReference>
<keyword evidence="5 9" id="KW-0479">Metal-binding</keyword>
<dbReference type="Pfam" id="PF01432">
    <property type="entry name" value="Peptidase_M3"/>
    <property type="match status" value="1"/>
</dbReference>
<sequence length="712" mass="82364">MATKVYRLLSPFTKPVPIRVRFKVTNDCNFRYFTCNMYRQFCAQNQQADMAAPGNRLRWDLTAEDIPVKAEELIKKSRAVYDAVGALKPEEISYDRVIKALADNNREYAVERNMIDFIQNVSADKALRDASVAADKKISEFDVETSMREDVFKILLEFEKRHGSELEGEAKRYLEKQIKLGKRNGLHLPKDVQDKIKEIKKRMSDLSIDFNKYCNEENTILEFTAEELVGLPDDFINGLEKTEEGKCKVSLKYPHYFPCMKKARNPETRKRLETAFNTRCMKENTPILEELVELRHKKAELLGFPNHAAFILDMRMAKTPERVETFLKDLAVKLQPLKDQEMKVFMEYKKEECEKYGYEFDDKFNMWDLRYYMSMVEERQYTVDHTKLKEYYPLHVVTKGLLEIYQELLCLKFEEIPNPKVWHEDVKMYSVKDSASGDLLGYFYLDLFPRDGKFGHAACFGLQAGCMGGDGKRQVAVAAMVANFTKPTQDQPSLLEHDEVETYFHEFGHVMHDICGQADFVMFSGTSVERDFVEAPSQMLENWCWEKEPLQRMSAHYKDNSPIPDDLMEKLTKSRKANAGIFNLRQIALATFDQNIHTRAKADTATLFAELTQEIMNIPSTPGTNMPAAFGHLADGYDAQYYGYMWSEVFSMDMFHSRFKKEGIMNPKVGMDYRNYILKPGGSVDGDVLLKNFLGREPTQEAFLISKGLSLD</sequence>
<dbReference type="Proteomes" id="UP000085678">
    <property type="component" value="Unplaced"/>
</dbReference>
<protein>
    <submittedName>
        <fullName evidence="12">Thimet oligopeptidase isoform X2</fullName>
    </submittedName>
</protein>
<evidence type="ECO:0000256" key="7">
    <source>
        <dbReference type="ARBA" id="ARBA00022833"/>
    </source>
</evidence>
<dbReference type="FunFam" id="1.20.1050.40:FF:000001">
    <property type="entry name" value="Thimet oligopeptidase 1"/>
    <property type="match status" value="1"/>
</dbReference>
<dbReference type="InterPro" id="IPR024080">
    <property type="entry name" value="Neurolysin/TOP_N"/>
</dbReference>
<evidence type="ECO:0000313" key="12">
    <source>
        <dbReference type="RefSeq" id="XP_023931991.1"/>
    </source>
</evidence>
<reference evidence="12" key="1">
    <citation type="submission" date="2025-08" db="UniProtKB">
        <authorList>
            <consortium name="RefSeq"/>
        </authorList>
    </citation>
    <scope>IDENTIFICATION</scope>
    <source>
        <tissue evidence="12">Gonads</tissue>
    </source>
</reference>